<gene>
    <name evidence="1" type="ORF">CORT_0B05380</name>
</gene>
<name>H8WZQ1_CANO9</name>
<protein>
    <submittedName>
        <fullName evidence="1">Uncharacterized protein</fullName>
    </submittedName>
</protein>
<dbReference type="HOGENOM" id="CLU_1008315_0_0_1"/>
<dbReference type="KEGG" id="cot:CORT_0B05380"/>
<accession>H8WZQ1</accession>
<reference evidence="1 2" key="1">
    <citation type="journal article" date="2012" name="PLoS ONE">
        <title>Sequence and analysis of the genome of the pathogenic yeast Candida orthopsilosis.</title>
        <authorList>
            <person name="Riccombeni A."/>
            <person name="Vidanes G."/>
            <person name="Proux-Wera E."/>
            <person name="Wolfe K.H."/>
            <person name="Butler G."/>
        </authorList>
    </citation>
    <scope>NUCLEOTIDE SEQUENCE [LARGE SCALE GENOMIC DNA]</scope>
    <source>
        <strain evidence="1 2">Co 90-125</strain>
    </source>
</reference>
<sequence length="276" mass="31969">MKMRTKNPHLNLTQLIHYSTNYTMSLPHYAILDMLHQVEQDNSNSNEELLLMIRDKLLETREETNIVLLAQFSKALYTTKKSQLLIPALDLYQAEKPLYTKSQNQVPLATLVIYYKYTFFNLVNILIEHPIEAIKSQVKLFNYIYKNLNTDEKTVDEELLYASMAKNLEDLCNDKKVPSRTSNETKAKIKNLNAYVAIKHLYESSGINRFPISSIKGMFEVEDAAAIFAGQESLDYEIVEDVLILNTRPRKFTIDQMVNTQLETTQLTQRLRDTMG</sequence>
<evidence type="ECO:0000313" key="2">
    <source>
        <dbReference type="Proteomes" id="UP000005018"/>
    </source>
</evidence>
<dbReference type="OrthoDB" id="4093184at2759"/>
<organism evidence="1 2">
    <name type="scientific">Candida orthopsilosis (strain 90-125)</name>
    <name type="common">Yeast</name>
    <dbReference type="NCBI Taxonomy" id="1136231"/>
    <lineage>
        <taxon>Eukaryota</taxon>
        <taxon>Fungi</taxon>
        <taxon>Dikarya</taxon>
        <taxon>Ascomycota</taxon>
        <taxon>Saccharomycotina</taxon>
        <taxon>Pichiomycetes</taxon>
        <taxon>Debaryomycetaceae</taxon>
        <taxon>Candida/Lodderomyces clade</taxon>
        <taxon>Candida</taxon>
    </lineage>
</organism>
<keyword evidence="2" id="KW-1185">Reference proteome</keyword>
<dbReference type="RefSeq" id="XP_003867683.1">
    <property type="nucleotide sequence ID" value="XM_003867635.1"/>
</dbReference>
<dbReference type="GeneID" id="14539204"/>
<proteinExistence type="predicted"/>
<evidence type="ECO:0000313" key="1">
    <source>
        <dbReference type="EMBL" id="CCG22246.1"/>
    </source>
</evidence>
<dbReference type="AlphaFoldDB" id="H8WZQ1"/>
<dbReference type="Proteomes" id="UP000005018">
    <property type="component" value="Chromosome 2"/>
</dbReference>
<dbReference type="EMBL" id="HE681720">
    <property type="protein sequence ID" value="CCG22246.1"/>
    <property type="molecule type" value="Genomic_DNA"/>
</dbReference>